<dbReference type="RefSeq" id="WP_406793202.1">
    <property type="nucleotide sequence ID" value="NZ_JBJHZX010000025.1"/>
</dbReference>
<dbReference type="Gene3D" id="3.90.550.10">
    <property type="entry name" value="Spore Coat Polysaccharide Biosynthesis Protein SpsA, Chain A"/>
    <property type="match status" value="1"/>
</dbReference>
<dbReference type="PROSITE" id="PS50005">
    <property type="entry name" value="TPR"/>
    <property type="match status" value="1"/>
</dbReference>
<sequence>MKLSICMMVKNEEKNLDMCLDSLKTIMNKVSSELVIVDTGSEDNTVRIARKYTKKTYFHKWNNDFSSMRNITINYAKGEWILIIDADEFIEDCSEILVFLNSKYINEYNCCNLYVKSIMNEKENEYVVSPSPRMFRNDGYFHYEGKIHNTPVFKRPILTLNTTLIHTGYIVTDNELMNKKFERTSNILKNELEKNPDNIYYGYQLSVSYSMHKDFKEALEQIEKTYEILSKRKSEKTEYIYIYYQLAMCNLMLDSVESYQKAEKYCLEGLENEDEHIDLYFCLGKTYMFMDRYEDAIKQYLKYMDLVDNYENLRIRYNGLIEVYTISRKEEVYHDISYAYYKLCDYKNCIDYANKINGEKYLKMISRAAITAFIEETNFNGLKEFYNRILEVSEKNDILDFLSILENFILKLEKEKYKKYIDCFSEGNDTYCYLNKIRKMYEGNEYSYGNLITQFTDEFTLADQPNYFGDFIYFKMTIEEDIYNILSNVMVNKIEEFIVYITNKYKNFSEVVYNYIYKNINSNFHTVRVNRLFERFILVLDKINTEQYRDIFSDYINCGTKYIKHIYNNEILDERIIYDVKNEEDAFFIFMYKANEVKSYDEKEYLTYLRKALAVYPFMKKGIEMLLEDYKREVNSTNVEFEQYKVQVKNTIKALIENNKLDEASKIIQEYEQIVKDDLEIVLFKSEISLKKLKNVDVNYKM</sequence>
<accession>A0ABW8SMR7</accession>
<dbReference type="SUPFAM" id="SSF53448">
    <property type="entry name" value="Nucleotide-diphospho-sugar transferases"/>
    <property type="match status" value="1"/>
</dbReference>
<proteinExistence type="predicted"/>
<dbReference type="SUPFAM" id="SSF48452">
    <property type="entry name" value="TPR-like"/>
    <property type="match status" value="1"/>
</dbReference>
<dbReference type="InterPro" id="IPR001173">
    <property type="entry name" value="Glyco_trans_2-like"/>
</dbReference>
<dbReference type="PANTHER" id="PTHR43630:SF2">
    <property type="entry name" value="GLYCOSYLTRANSFERASE"/>
    <property type="match status" value="1"/>
</dbReference>
<evidence type="ECO:0000313" key="4">
    <source>
        <dbReference type="Proteomes" id="UP001623660"/>
    </source>
</evidence>
<keyword evidence="3" id="KW-0808">Transferase</keyword>
<reference evidence="3 4" key="1">
    <citation type="submission" date="2024-11" db="EMBL/GenBank/DDBJ databases">
        <authorList>
            <person name="Heng Y.C."/>
            <person name="Lim A.C.H."/>
            <person name="Lee J.K.Y."/>
            <person name="Kittelmann S."/>
        </authorList>
    </citation>
    <scope>NUCLEOTIDE SEQUENCE [LARGE SCALE GENOMIC DNA]</scope>
    <source>
        <strain evidence="3 4">WILCCON 0269</strain>
    </source>
</reference>
<dbReference type="Pfam" id="PF00535">
    <property type="entry name" value="Glycos_transf_2"/>
    <property type="match status" value="1"/>
</dbReference>
<dbReference type="InterPro" id="IPR011990">
    <property type="entry name" value="TPR-like_helical_dom_sf"/>
</dbReference>
<organism evidence="3 4">
    <name type="scientific">Candidatus Clostridium eludens</name>
    <dbReference type="NCBI Taxonomy" id="3381663"/>
    <lineage>
        <taxon>Bacteria</taxon>
        <taxon>Bacillati</taxon>
        <taxon>Bacillota</taxon>
        <taxon>Clostridia</taxon>
        <taxon>Eubacteriales</taxon>
        <taxon>Clostridiaceae</taxon>
        <taxon>Clostridium</taxon>
    </lineage>
</organism>
<dbReference type="PANTHER" id="PTHR43630">
    <property type="entry name" value="POLY-BETA-1,6-N-ACETYL-D-GLUCOSAMINE SYNTHASE"/>
    <property type="match status" value="1"/>
</dbReference>
<dbReference type="InterPro" id="IPR029044">
    <property type="entry name" value="Nucleotide-diphossugar_trans"/>
</dbReference>
<dbReference type="Gene3D" id="1.25.40.10">
    <property type="entry name" value="Tetratricopeptide repeat domain"/>
    <property type="match status" value="1"/>
</dbReference>
<feature type="repeat" description="TPR" evidence="1">
    <location>
        <begin position="277"/>
        <end position="310"/>
    </location>
</feature>
<protein>
    <submittedName>
        <fullName evidence="3">Glycosyltransferase</fullName>
        <ecNumber evidence="3">2.4.-.-</ecNumber>
    </submittedName>
</protein>
<dbReference type="EC" id="2.4.-.-" evidence="3"/>
<evidence type="ECO:0000256" key="1">
    <source>
        <dbReference type="PROSITE-ProRule" id="PRU00339"/>
    </source>
</evidence>
<evidence type="ECO:0000259" key="2">
    <source>
        <dbReference type="Pfam" id="PF00535"/>
    </source>
</evidence>
<gene>
    <name evidence="3" type="ORF">ACJDU8_16240</name>
</gene>
<keyword evidence="1" id="KW-0802">TPR repeat</keyword>
<feature type="domain" description="Glycosyltransferase 2-like" evidence="2">
    <location>
        <begin position="4"/>
        <end position="119"/>
    </location>
</feature>
<evidence type="ECO:0000313" key="3">
    <source>
        <dbReference type="EMBL" id="MFL0197096.1"/>
    </source>
</evidence>
<keyword evidence="4" id="KW-1185">Reference proteome</keyword>
<name>A0ABW8SMR7_9CLOT</name>
<dbReference type="EMBL" id="JBJHZX010000025">
    <property type="protein sequence ID" value="MFL0197096.1"/>
    <property type="molecule type" value="Genomic_DNA"/>
</dbReference>
<dbReference type="InterPro" id="IPR019734">
    <property type="entry name" value="TPR_rpt"/>
</dbReference>
<comment type="caution">
    <text evidence="3">The sequence shown here is derived from an EMBL/GenBank/DDBJ whole genome shotgun (WGS) entry which is preliminary data.</text>
</comment>
<keyword evidence="3" id="KW-0328">Glycosyltransferase</keyword>
<dbReference type="GO" id="GO:0016757">
    <property type="term" value="F:glycosyltransferase activity"/>
    <property type="evidence" value="ECO:0007669"/>
    <property type="project" value="UniProtKB-KW"/>
</dbReference>
<dbReference type="Proteomes" id="UP001623660">
    <property type="component" value="Unassembled WGS sequence"/>
</dbReference>